<dbReference type="InterPro" id="IPR003660">
    <property type="entry name" value="HAMP_dom"/>
</dbReference>
<dbReference type="Gene3D" id="3.30.565.10">
    <property type="entry name" value="Histidine kinase-like ATPase, C-terminal domain"/>
    <property type="match status" value="1"/>
</dbReference>
<dbReference type="PROSITE" id="PS50109">
    <property type="entry name" value="HIS_KIN"/>
    <property type="match status" value="1"/>
</dbReference>
<reference evidence="15 16" key="1">
    <citation type="submission" date="2019-07" db="EMBL/GenBank/DDBJ databases">
        <title>Genomic Encyclopedia of Archaeal and Bacterial Type Strains, Phase II (KMG-II): from individual species to whole genera.</title>
        <authorList>
            <person name="Goeker M."/>
        </authorList>
    </citation>
    <scope>NUCLEOTIDE SEQUENCE [LARGE SCALE GENOMIC DNA]</scope>
    <source>
        <strain evidence="15 16">DSM 46842</strain>
    </source>
</reference>
<dbReference type="CDD" id="cd00082">
    <property type="entry name" value="HisKA"/>
    <property type="match status" value="1"/>
</dbReference>
<keyword evidence="6 12" id="KW-0812">Transmembrane</keyword>
<dbReference type="PROSITE" id="PS50885">
    <property type="entry name" value="HAMP"/>
    <property type="match status" value="1"/>
</dbReference>
<dbReference type="GO" id="GO:0000155">
    <property type="term" value="F:phosphorelay sensor kinase activity"/>
    <property type="evidence" value="ECO:0007669"/>
    <property type="project" value="InterPro"/>
</dbReference>
<dbReference type="Pfam" id="PF00512">
    <property type="entry name" value="HisKA"/>
    <property type="match status" value="1"/>
</dbReference>
<dbReference type="InterPro" id="IPR003594">
    <property type="entry name" value="HATPase_dom"/>
</dbReference>
<evidence type="ECO:0000256" key="9">
    <source>
        <dbReference type="ARBA" id="ARBA00023012"/>
    </source>
</evidence>
<evidence type="ECO:0000256" key="2">
    <source>
        <dbReference type="ARBA" id="ARBA00004236"/>
    </source>
</evidence>
<feature type="domain" description="HAMP" evidence="14">
    <location>
        <begin position="223"/>
        <end position="275"/>
    </location>
</feature>
<evidence type="ECO:0000259" key="14">
    <source>
        <dbReference type="PROSITE" id="PS50885"/>
    </source>
</evidence>
<dbReference type="SMART" id="SM00387">
    <property type="entry name" value="HATPase_c"/>
    <property type="match status" value="1"/>
</dbReference>
<feature type="compositionally biased region" description="Low complexity" evidence="11">
    <location>
        <begin position="11"/>
        <end position="40"/>
    </location>
</feature>
<feature type="domain" description="Histidine kinase" evidence="13">
    <location>
        <begin position="283"/>
        <end position="498"/>
    </location>
</feature>
<dbReference type="InterPro" id="IPR004358">
    <property type="entry name" value="Sig_transdc_His_kin-like_C"/>
</dbReference>
<dbReference type="InterPro" id="IPR036890">
    <property type="entry name" value="HATPase_C_sf"/>
</dbReference>
<evidence type="ECO:0000256" key="11">
    <source>
        <dbReference type="SAM" id="MobiDB-lite"/>
    </source>
</evidence>
<dbReference type="InterPro" id="IPR003661">
    <property type="entry name" value="HisK_dim/P_dom"/>
</dbReference>
<evidence type="ECO:0000256" key="5">
    <source>
        <dbReference type="ARBA" id="ARBA00022679"/>
    </source>
</evidence>
<dbReference type="Proteomes" id="UP000322499">
    <property type="component" value="Unassembled WGS sequence"/>
</dbReference>
<comment type="subcellular location">
    <subcellularLocation>
        <location evidence="2">Cell membrane</location>
    </subcellularLocation>
</comment>
<keyword evidence="8 12" id="KW-1133">Transmembrane helix</keyword>
<feature type="compositionally biased region" description="Pro residues" evidence="11">
    <location>
        <begin position="1"/>
        <end position="10"/>
    </location>
</feature>
<proteinExistence type="predicted"/>
<evidence type="ECO:0000256" key="1">
    <source>
        <dbReference type="ARBA" id="ARBA00000085"/>
    </source>
</evidence>
<organism evidence="15 16">
    <name type="scientific">Blastococcus xanthinilyticus</name>
    <dbReference type="NCBI Taxonomy" id="1564164"/>
    <lineage>
        <taxon>Bacteria</taxon>
        <taxon>Bacillati</taxon>
        <taxon>Actinomycetota</taxon>
        <taxon>Actinomycetes</taxon>
        <taxon>Geodermatophilales</taxon>
        <taxon>Geodermatophilaceae</taxon>
        <taxon>Blastococcus</taxon>
    </lineage>
</organism>
<keyword evidence="16" id="KW-1185">Reference proteome</keyword>
<evidence type="ECO:0000256" key="8">
    <source>
        <dbReference type="ARBA" id="ARBA00022989"/>
    </source>
</evidence>
<evidence type="ECO:0000256" key="3">
    <source>
        <dbReference type="ARBA" id="ARBA00012438"/>
    </source>
</evidence>
<dbReference type="Pfam" id="PF00672">
    <property type="entry name" value="HAMP"/>
    <property type="match status" value="1"/>
</dbReference>
<evidence type="ECO:0000256" key="12">
    <source>
        <dbReference type="SAM" id="Phobius"/>
    </source>
</evidence>
<dbReference type="PRINTS" id="PR00344">
    <property type="entry name" value="BCTRLSENSOR"/>
</dbReference>
<dbReference type="SMART" id="SM00388">
    <property type="entry name" value="HisKA"/>
    <property type="match status" value="1"/>
</dbReference>
<dbReference type="InterPro" id="IPR005467">
    <property type="entry name" value="His_kinase_dom"/>
</dbReference>
<sequence length="500" mass="52525">MTAPAPPADGAPPAAAGAAPRGTSSAAPAAAATSGTRARPPAFRVRTLRARATVAFAAVTLLLSTVLAVAVWVAVSQYLLGQRERVTLHQASSNAAQVQRSLATQGLSIPQLLSQLPRETGSTSLLVDDGAWSTTSLRIGRDDLPEELRETVVAGTPVRQRIEVNGETMMAVAVPLAELRQAYVEVFPLQELDKTYRVLATVLAVSVLGSVPLALVVGWWVTGPTLRPLDRISAAASAIAGGALDTRIDPRGDPSLIPIATSFNHTADTLEERVRSDARFAADVSHELRSPLTTMLGALDLVEATAAPGDADQAEALGLLRSEVVRFERLVADLLEISRADAGSNDAAVEPVRLSALTREVMSRYRGDGAGGALLTVAPDAEEVLVCADKRRLERVLSNLMENADKYAGGVTAVAVLRAGEVARILVDDAGPGVPEADRTRIFERFARGAGSIRTRTEGSGLGLALVARHVRAMDGRVHVEDNSSGGARFVVELPIEEGP</sequence>
<dbReference type="PANTHER" id="PTHR45436">
    <property type="entry name" value="SENSOR HISTIDINE KINASE YKOH"/>
    <property type="match status" value="1"/>
</dbReference>
<keyword evidence="7 15" id="KW-0418">Kinase</keyword>
<dbReference type="PANTHER" id="PTHR45436:SF5">
    <property type="entry name" value="SENSOR HISTIDINE KINASE TRCS"/>
    <property type="match status" value="1"/>
</dbReference>
<dbReference type="SUPFAM" id="SSF47384">
    <property type="entry name" value="Homodimeric domain of signal transducing histidine kinase"/>
    <property type="match status" value="1"/>
</dbReference>
<evidence type="ECO:0000256" key="10">
    <source>
        <dbReference type="ARBA" id="ARBA00023136"/>
    </source>
</evidence>
<dbReference type="Pfam" id="PF02518">
    <property type="entry name" value="HATPase_c"/>
    <property type="match status" value="1"/>
</dbReference>
<name>A0A5S5D549_9ACTN</name>
<feature type="region of interest" description="Disordered" evidence="11">
    <location>
        <begin position="1"/>
        <end position="40"/>
    </location>
</feature>
<protein>
    <recommendedName>
        <fullName evidence="3">histidine kinase</fullName>
        <ecNumber evidence="3">2.7.13.3</ecNumber>
    </recommendedName>
</protein>
<gene>
    <name evidence="15" type="ORF">BD833_10114</name>
</gene>
<evidence type="ECO:0000259" key="13">
    <source>
        <dbReference type="PROSITE" id="PS50109"/>
    </source>
</evidence>
<keyword evidence="10 12" id="KW-0472">Membrane</keyword>
<feature type="transmembrane region" description="Helical" evidence="12">
    <location>
        <begin position="198"/>
        <end position="221"/>
    </location>
</feature>
<dbReference type="EMBL" id="VNHW01000001">
    <property type="protein sequence ID" value="TYP90296.1"/>
    <property type="molecule type" value="Genomic_DNA"/>
</dbReference>
<dbReference type="InterPro" id="IPR050428">
    <property type="entry name" value="TCS_sensor_his_kinase"/>
</dbReference>
<evidence type="ECO:0000313" key="15">
    <source>
        <dbReference type="EMBL" id="TYP90296.1"/>
    </source>
</evidence>
<evidence type="ECO:0000256" key="7">
    <source>
        <dbReference type="ARBA" id="ARBA00022777"/>
    </source>
</evidence>
<evidence type="ECO:0000256" key="6">
    <source>
        <dbReference type="ARBA" id="ARBA00022692"/>
    </source>
</evidence>
<dbReference type="AlphaFoldDB" id="A0A5S5D549"/>
<feature type="transmembrane region" description="Helical" evidence="12">
    <location>
        <begin position="54"/>
        <end position="75"/>
    </location>
</feature>
<dbReference type="GO" id="GO:0005886">
    <property type="term" value="C:plasma membrane"/>
    <property type="evidence" value="ECO:0007669"/>
    <property type="project" value="UniProtKB-SubCell"/>
</dbReference>
<keyword evidence="5" id="KW-0808">Transferase</keyword>
<comment type="caution">
    <text evidence="15">The sequence shown here is derived from an EMBL/GenBank/DDBJ whole genome shotgun (WGS) entry which is preliminary data.</text>
</comment>
<evidence type="ECO:0000313" key="16">
    <source>
        <dbReference type="Proteomes" id="UP000322499"/>
    </source>
</evidence>
<dbReference type="Gene3D" id="6.10.340.10">
    <property type="match status" value="1"/>
</dbReference>
<dbReference type="EC" id="2.7.13.3" evidence="3"/>
<dbReference type="SUPFAM" id="SSF55874">
    <property type="entry name" value="ATPase domain of HSP90 chaperone/DNA topoisomerase II/histidine kinase"/>
    <property type="match status" value="1"/>
</dbReference>
<comment type="catalytic activity">
    <reaction evidence="1">
        <text>ATP + protein L-histidine = ADP + protein N-phospho-L-histidine.</text>
        <dbReference type="EC" id="2.7.13.3"/>
    </reaction>
</comment>
<dbReference type="CDD" id="cd00075">
    <property type="entry name" value="HATPase"/>
    <property type="match status" value="1"/>
</dbReference>
<keyword evidence="4" id="KW-0597">Phosphoprotein</keyword>
<keyword evidence="9" id="KW-0902">Two-component regulatory system</keyword>
<dbReference type="InterPro" id="IPR036097">
    <property type="entry name" value="HisK_dim/P_sf"/>
</dbReference>
<dbReference type="Gene3D" id="1.10.287.130">
    <property type="match status" value="1"/>
</dbReference>
<dbReference type="SMART" id="SM00304">
    <property type="entry name" value="HAMP"/>
    <property type="match status" value="1"/>
</dbReference>
<evidence type="ECO:0000256" key="4">
    <source>
        <dbReference type="ARBA" id="ARBA00022553"/>
    </source>
</evidence>
<dbReference type="RefSeq" id="WP_166531097.1">
    <property type="nucleotide sequence ID" value="NZ_VNHW01000001.1"/>
</dbReference>
<accession>A0A5S5D549</accession>